<reference evidence="1" key="1">
    <citation type="submission" date="2023-10" db="EMBL/GenBank/DDBJ databases">
        <title>Amphibacter perezi, gen. nov., sp. nov. a novel taxa of the family Comamonadaceae, class Betaproteobacteria isolated from the skin microbiota of Pelophylax perezi from different populations.</title>
        <authorList>
            <person name="Costa S."/>
            <person name="Proenca D.N."/>
            <person name="Lopes I."/>
            <person name="Morais P.V."/>
        </authorList>
    </citation>
    <scope>NUCLEOTIDE SEQUENCE</scope>
    <source>
        <strain evidence="1">SL12-8</strain>
    </source>
</reference>
<sequence length="502" mass="52083">MDIPHLPPEPSRAASSVSAADAAPDRPDAPDAPAASVPPVSQRLVPLIVGCTLFMQMLDSTVVVTALPMMAQSLHTTTVHLSVAITAYLLALAVCVPISGWMADRLGARRVFFWAIALFTLSSVACSMASTVPQLVLARLVQGAAGAMMVPVGRLILLRSVPKSDLLRAMSALAVPALLGPVIGPPLGGLIVTTLSWPWIFLINVPVGVLGLVLVQRYVPDLREQDVPPLDFKGFVLSSIALATLVGGFEVIGRDVLSLPQIVGLAAVGALSGLLYVRHAARHPHPLIDLQLLRVPTFAVSVLGGNLCRMAVGSVPFLLAVMLQEIFGFSALQAGLVTFASAAGALVMKMAAPPILRRWGYPRVLRLNAVLTGGAIMACALFSAQTPAWIMLVVLLAGGFFRSLQFTAVNTLTYADIAPRDMSRASTFAAMAQQLGISLGVGVAAATLNLSLLVRGAETPGRPDVIAGLLVVGAMCLASVLSFRALAGDAGASVGGKGSSPE</sequence>
<dbReference type="Proteomes" id="UP001364695">
    <property type="component" value="Unassembled WGS sequence"/>
</dbReference>
<accession>A0ACC6P443</accession>
<gene>
    <name evidence="1" type="ORF">RV045_11095</name>
</gene>
<comment type="caution">
    <text evidence="1">The sequence shown here is derived from an EMBL/GenBank/DDBJ whole genome shotgun (WGS) entry which is preliminary data.</text>
</comment>
<name>A0ACC6P443_9BURK</name>
<dbReference type="EMBL" id="JAWDIE010000017">
    <property type="protein sequence ID" value="MEJ7138969.1"/>
    <property type="molecule type" value="Genomic_DNA"/>
</dbReference>
<evidence type="ECO:0000313" key="1">
    <source>
        <dbReference type="EMBL" id="MEJ7138969.1"/>
    </source>
</evidence>
<organism evidence="1 2">
    <name type="scientific">Amphibiibacter pelophylacis</name>
    <dbReference type="NCBI Taxonomy" id="1799477"/>
    <lineage>
        <taxon>Bacteria</taxon>
        <taxon>Pseudomonadati</taxon>
        <taxon>Pseudomonadota</taxon>
        <taxon>Betaproteobacteria</taxon>
        <taxon>Burkholderiales</taxon>
        <taxon>Sphaerotilaceae</taxon>
        <taxon>Amphibiibacter</taxon>
    </lineage>
</organism>
<proteinExistence type="predicted"/>
<evidence type="ECO:0000313" key="2">
    <source>
        <dbReference type="Proteomes" id="UP001364695"/>
    </source>
</evidence>
<keyword evidence="2" id="KW-1185">Reference proteome</keyword>
<protein>
    <submittedName>
        <fullName evidence="1">DHA2 family efflux MFS transporter permease subunit</fullName>
    </submittedName>
</protein>